<organism evidence="1 2">
    <name type="scientific">Thalassolituus marinus</name>
    <dbReference type="NCBI Taxonomy" id="671053"/>
    <lineage>
        <taxon>Bacteria</taxon>
        <taxon>Pseudomonadati</taxon>
        <taxon>Pseudomonadota</taxon>
        <taxon>Gammaproteobacteria</taxon>
        <taxon>Oceanospirillales</taxon>
        <taxon>Oceanospirillaceae</taxon>
        <taxon>Thalassolituus</taxon>
    </lineage>
</organism>
<comment type="caution">
    <text evidence="1">The sequence shown here is derived from an EMBL/GenBank/DDBJ whole genome shotgun (WGS) entry which is preliminary data.</text>
</comment>
<proteinExistence type="predicted"/>
<sequence>MDKSLSKVADPLDDYFSHLLAADGEVEGQHVNWDNLLKEAVSPYHLQEALDSSTLAPGFAPLCLNAPGQGSQADLRMQLLELVGLARTLPAGRLKGMVLEQGHRCLMVGGQYG</sequence>
<evidence type="ECO:0000313" key="1">
    <source>
        <dbReference type="EMBL" id="MCA6062798.1"/>
    </source>
</evidence>
<dbReference type="EMBL" id="JAEDAH010000019">
    <property type="protein sequence ID" value="MCA6062798.1"/>
    <property type="molecule type" value="Genomic_DNA"/>
</dbReference>
<name>A0ABS7ZNJ3_9GAMM</name>
<keyword evidence="2" id="KW-1185">Reference proteome</keyword>
<gene>
    <name evidence="1" type="ORF">I9W95_04170</name>
</gene>
<dbReference type="Proteomes" id="UP000714380">
    <property type="component" value="Unassembled WGS sequence"/>
</dbReference>
<reference evidence="1 2" key="1">
    <citation type="submission" date="2020-12" db="EMBL/GenBank/DDBJ databases">
        <title>Novel Thalassolituus-related marine hydrocarbonoclastic bacteria mediated algae-derived hydrocarbons mineralization in twilight zone of the northern South China Sea.</title>
        <authorList>
            <person name="Dong C."/>
        </authorList>
    </citation>
    <scope>NUCLEOTIDE SEQUENCE [LARGE SCALE GENOMIC DNA]</scope>
    <source>
        <strain evidence="1 2">IMCC1826</strain>
    </source>
</reference>
<protein>
    <submittedName>
        <fullName evidence="1">Uncharacterized protein</fullName>
    </submittedName>
</protein>
<dbReference type="RefSeq" id="WP_225672158.1">
    <property type="nucleotide sequence ID" value="NZ_JAEDAH010000019.1"/>
</dbReference>
<evidence type="ECO:0000313" key="2">
    <source>
        <dbReference type="Proteomes" id="UP000714380"/>
    </source>
</evidence>
<accession>A0ABS7ZNJ3</accession>